<dbReference type="EMBL" id="KQ976424">
    <property type="protein sequence ID" value="KYM88404.1"/>
    <property type="molecule type" value="Genomic_DNA"/>
</dbReference>
<organism evidence="1 2">
    <name type="scientific">Atta colombica</name>
    <dbReference type="NCBI Taxonomy" id="520822"/>
    <lineage>
        <taxon>Eukaryota</taxon>
        <taxon>Metazoa</taxon>
        <taxon>Ecdysozoa</taxon>
        <taxon>Arthropoda</taxon>
        <taxon>Hexapoda</taxon>
        <taxon>Insecta</taxon>
        <taxon>Pterygota</taxon>
        <taxon>Neoptera</taxon>
        <taxon>Endopterygota</taxon>
        <taxon>Hymenoptera</taxon>
        <taxon>Apocrita</taxon>
        <taxon>Aculeata</taxon>
        <taxon>Formicoidea</taxon>
        <taxon>Formicidae</taxon>
        <taxon>Myrmicinae</taxon>
        <taxon>Atta</taxon>
    </lineage>
</organism>
<dbReference type="AlphaFoldDB" id="A0A195BR16"/>
<accession>A0A195BR16</accession>
<sequence>MFSEPRREDGLKDLRGKEKKRRGAQLLTFRRNFLTVLLCPEEQPLALGLKFIVT</sequence>
<evidence type="ECO:0000313" key="1">
    <source>
        <dbReference type="EMBL" id="KYM88404.1"/>
    </source>
</evidence>
<gene>
    <name evidence="1" type="ORF">ALC53_02887</name>
</gene>
<keyword evidence="2" id="KW-1185">Reference proteome</keyword>
<reference evidence="1 2" key="1">
    <citation type="submission" date="2015-09" db="EMBL/GenBank/DDBJ databases">
        <title>Atta colombica WGS genome.</title>
        <authorList>
            <person name="Nygaard S."/>
            <person name="Hu H."/>
            <person name="Boomsma J."/>
            <person name="Zhang G."/>
        </authorList>
    </citation>
    <scope>NUCLEOTIDE SEQUENCE [LARGE SCALE GENOMIC DNA]</scope>
    <source>
        <strain evidence="1">Treedump-2</strain>
        <tissue evidence="1">Whole body</tissue>
    </source>
</reference>
<evidence type="ECO:0000313" key="2">
    <source>
        <dbReference type="Proteomes" id="UP000078540"/>
    </source>
</evidence>
<protein>
    <submittedName>
        <fullName evidence="1">Uncharacterized protein</fullName>
    </submittedName>
</protein>
<name>A0A195BR16_9HYME</name>
<proteinExistence type="predicted"/>
<dbReference type="Proteomes" id="UP000078540">
    <property type="component" value="Unassembled WGS sequence"/>
</dbReference>